<dbReference type="RefSeq" id="WP_246596311.1">
    <property type="nucleotide sequence ID" value="NZ_AP023440.1"/>
</dbReference>
<feature type="region of interest" description="Disordered" evidence="1">
    <location>
        <begin position="213"/>
        <end position="394"/>
    </location>
</feature>
<keyword evidence="2" id="KW-1133">Transmembrane helix</keyword>
<feature type="transmembrane region" description="Helical" evidence="2">
    <location>
        <begin position="52"/>
        <end position="72"/>
    </location>
</feature>
<accession>A0A7G1P0P2</accession>
<feature type="compositionally biased region" description="Basic and acidic residues" evidence="1">
    <location>
        <begin position="213"/>
        <end position="222"/>
    </location>
</feature>
<name>A0A7G1P0P2_9ACTN</name>
<feature type="compositionally biased region" description="Gly residues" evidence="1">
    <location>
        <begin position="282"/>
        <end position="291"/>
    </location>
</feature>
<evidence type="ECO:0000313" key="3">
    <source>
        <dbReference type="EMBL" id="BCL27367.1"/>
    </source>
</evidence>
<evidence type="ECO:0000313" key="4">
    <source>
        <dbReference type="Proteomes" id="UP000516444"/>
    </source>
</evidence>
<keyword evidence="4" id="KW-1185">Reference proteome</keyword>
<feature type="compositionally biased region" description="Basic and acidic residues" evidence="1">
    <location>
        <begin position="246"/>
        <end position="280"/>
    </location>
</feature>
<keyword evidence="2" id="KW-0472">Membrane</keyword>
<feature type="transmembrane region" description="Helical" evidence="2">
    <location>
        <begin position="20"/>
        <end position="40"/>
    </location>
</feature>
<dbReference type="Proteomes" id="UP000516444">
    <property type="component" value="Chromosome"/>
</dbReference>
<keyword evidence="2" id="KW-0812">Transmembrane</keyword>
<organism evidence="3 4">
    <name type="scientific">Streptomyces aurantiacus</name>
    <dbReference type="NCBI Taxonomy" id="47760"/>
    <lineage>
        <taxon>Bacteria</taxon>
        <taxon>Bacillati</taxon>
        <taxon>Actinomycetota</taxon>
        <taxon>Actinomycetes</taxon>
        <taxon>Kitasatosporales</taxon>
        <taxon>Streptomycetaceae</taxon>
        <taxon>Streptomyces</taxon>
        <taxon>Streptomyces aurantiacus group</taxon>
    </lineage>
</organism>
<proteinExistence type="predicted"/>
<feature type="transmembrane region" description="Helical" evidence="2">
    <location>
        <begin position="564"/>
        <end position="589"/>
    </location>
</feature>
<reference evidence="3 4" key="1">
    <citation type="journal article" date="2014" name="Int. J. Syst. Evol. Microbiol.">
        <title>Complete genome sequence of Corynebacterium casei LMG S-19264T (=DSM 44701T), isolated from a smear-ripened cheese.</title>
        <authorList>
            <consortium name="US DOE Joint Genome Institute (JGI-PGF)"/>
            <person name="Walter F."/>
            <person name="Albersmeier A."/>
            <person name="Kalinowski J."/>
            <person name="Ruckert C."/>
        </authorList>
    </citation>
    <scope>NUCLEOTIDE SEQUENCE [LARGE SCALE GENOMIC DNA]</scope>
    <source>
        <strain evidence="3 4">JCM 4677</strain>
    </source>
</reference>
<feature type="transmembrane region" description="Helical" evidence="2">
    <location>
        <begin position="144"/>
        <end position="166"/>
    </location>
</feature>
<dbReference type="KEGG" id="sgm:GCM10017557_22260"/>
<evidence type="ECO:0000256" key="1">
    <source>
        <dbReference type="SAM" id="MobiDB-lite"/>
    </source>
</evidence>
<feature type="transmembrane region" description="Helical" evidence="2">
    <location>
        <begin position="525"/>
        <end position="543"/>
    </location>
</feature>
<feature type="compositionally biased region" description="Basic and acidic residues" evidence="1">
    <location>
        <begin position="351"/>
        <end position="363"/>
    </location>
</feature>
<gene>
    <name evidence="3" type="ORF">GCM10017557_22260</name>
</gene>
<feature type="transmembrane region" description="Helical" evidence="2">
    <location>
        <begin position="401"/>
        <end position="420"/>
    </location>
</feature>
<evidence type="ECO:0000256" key="2">
    <source>
        <dbReference type="SAM" id="Phobius"/>
    </source>
</evidence>
<feature type="compositionally biased region" description="Low complexity" evidence="1">
    <location>
        <begin position="308"/>
        <end position="336"/>
    </location>
</feature>
<feature type="compositionally biased region" description="Basic and acidic residues" evidence="1">
    <location>
        <begin position="293"/>
        <end position="303"/>
    </location>
</feature>
<feature type="transmembrane region" description="Helical" evidence="2">
    <location>
        <begin position="440"/>
        <end position="460"/>
    </location>
</feature>
<protein>
    <submittedName>
        <fullName evidence="3">Uncharacterized protein</fullName>
    </submittedName>
</protein>
<dbReference type="AlphaFoldDB" id="A0A7G1P0P2"/>
<sequence length="598" mass="59022">MLALRLARSAHAAVQFRRLLVAAASAGTGFLLLCTLGYALGHPDASAAAMLRLAWCLVPIAATVQFAVAVARTDPATRPRPGLAAIGLGPGQLMILAAVSTALSCTLGSLVALLVFLHLRGGLTGLPFDGEAAGLLAANQPLPLPAVLTLLALVPVVASVAGAVVLRPRDLRPAGSAAGGRPGRLSGFGGYGRSSERVGFGVYGRFGARTDARADGAAENRDGTGGQDVAAPSGRGAAPETPGGHESPDEHARHTEHDGHASHGGHTEHAGHAGHAEHGGHAGRAGRGAQEGPGREVALDVPRRSAARADTGPAGPAGPASPAGPADPSAPAARDGGTADPRTPAGPRTSPDPHTRRTPRDPDGAAGSTGPTRSGGPALAQLAGPPLDPHHPLAPLPAPGALPWGAAVLAAGLAVEAYAGRTAPASGGPTLPGGFDGGSLGVLVGWVLTAIGLALAGPALTHLCGRLLQAVRPGALRLLAGRVLMEEATRIGRPLGVVCAVASGAYAMALLYTGTHPDAGPLTTLGALLVAGCSVATLLTAAVEARDARADTTAALLRIGAPPAALRAAAALRAGVLLAVLTPLTWAIAEIAALPLAR</sequence>
<dbReference type="EMBL" id="AP023440">
    <property type="protein sequence ID" value="BCL27367.1"/>
    <property type="molecule type" value="Genomic_DNA"/>
</dbReference>
<feature type="transmembrane region" description="Helical" evidence="2">
    <location>
        <begin position="93"/>
        <end position="119"/>
    </location>
</feature>
<feature type="transmembrane region" description="Helical" evidence="2">
    <location>
        <begin position="495"/>
        <end position="513"/>
    </location>
</feature>